<evidence type="ECO:0000256" key="1">
    <source>
        <dbReference type="SAM" id="MobiDB-lite"/>
    </source>
</evidence>
<protein>
    <submittedName>
        <fullName evidence="2">Uncharacterized protein</fullName>
    </submittedName>
</protein>
<accession>A0A5J4YH20</accession>
<sequence length="90" mass="9483">MDGAAGHAGAGQDDGVAKEHAGADEAAQSRVARRAELTLQLEQSLQGVVRAFMHAYASDADSGSGVVDVDRFCLQYFERRVQDKATGSSN</sequence>
<organism evidence="2 3">
    <name type="scientific">Porphyridium purpureum</name>
    <name type="common">Red alga</name>
    <name type="synonym">Porphyridium cruentum</name>
    <dbReference type="NCBI Taxonomy" id="35688"/>
    <lineage>
        <taxon>Eukaryota</taxon>
        <taxon>Rhodophyta</taxon>
        <taxon>Bangiophyceae</taxon>
        <taxon>Porphyridiales</taxon>
        <taxon>Porphyridiaceae</taxon>
        <taxon>Porphyridium</taxon>
    </lineage>
</organism>
<name>A0A5J4YH20_PORPP</name>
<keyword evidence="3" id="KW-1185">Reference proteome</keyword>
<dbReference type="AlphaFoldDB" id="A0A5J4YH20"/>
<evidence type="ECO:0000313" key="3">
    <source>
        <dbReference type="Proteomes" id="UP000324585"/>
    </source>
</evidence>
<gene>
    <name evidence="2" type="ORF">FVE85_4370</name>
</gene>
<reference evidence="3" key="1">
    <citation type="journal article" date="2019" name="Nat. Commun.">
        <title>Expansion of phycobilisome linker gene families in mesophilic red algae.</title>
        <authorList>
            <person name="Lee J."/>
            <person name="Kim D."/>
            <person name="Bhattacharya D."/>
            <person name="Yoon H.S."/>
        </authorList>
    </citation>
    <scope>NUCLEOTIDE SEQUENCE [LARGE SCALE GENOMIC DNA]</scope>
    <source>
        <strain evidence="3">CCMP 1328</strain>
    </source>
</reference>
<feature type="compositionally biased region" description="Low complexity" evidence="1">
    <location>
        <begin position="1"/>
        <end position="14"/>
    </location>
</feature>
<feature type="region of interest" description="Disordered" evidence="1">
    <location>
        <begin position="1"/>
        <end position="29"/>
    </location>
</feature>
<evidence type="ECO:0000313" key="2">
    <source>
        <dbReference type="EMBL" id="KAA8490739.1"/>
    </source>
</evidence>
<dbReference type="Proteomes" id="UP000324585">
    <property type="component" value="Unassembled WGS sequence"/>
</dbReference>
<comment type="caution">
    <text evidence="2">The sequence shown here is derived from an EMBL/GenBank/DDBJ whole genome shotgun (WGS) entry which is preliminary data.</text>
</comment>
<dbReference type="EMBL" id="VRMN01000019">
    <property type="protein sequence ID" value="KAA8490739.1"/>
    <property type="molecule type" value="Genomic_DNA"/>
</dbReference>
<proteinExistence type="predicted"/>